<name>Q1ZK47_PHOAS</name>
<dbReference type="EMBL" id="AAOJ01000018">
    <property type="protein sequence ID" value="EAS62517.1"/>
    <property type="molecule type" value="Genomic_DNA"/>
</dbReference>
<gene>
    <name evidence="1" type="ORF">VAS14_22057</name>
</gene>
<evidence type="ECO:0000313" key="1">
    <source>
        <dbReference type="EMBL" id="EAS62517.1"/>
    </source>
</evidence>
<reference evidence="1 2" key="1">
    <citation type="journal article" date="2009" name="Proc. Natl. Acad. Sci. U.S.A.">
        <title>The genomic basis of trophic strategy in marine bacteria.</title>
        <authorList>
            <person name="Lauro F.M."/>
            <person name="McDougald D."/>
            <person name="Thomas T."/>
            <person name="Williams T.J."/>
            <person name="Egan S."/>
            <person name="Rice S."/>
            <person name="DeMaere M.Z."/>
            <person name="Ting L."/>
            <person name="Ertan H."/>
            <person name="Johnson J."/>
            <person name="Ferriera S."/>
            <person name="Lapidus A."/>
            <person name="Anderson I."/>
            <person name="Kyrpides N."/>
            <person name="Munk A.C."/>
            <person name="Detter C."/>
            <person name="Han C.S."/>
            <person name="Brown M.V."/>
            <person name="Robb F.T."/>
            <person name="Kjelleberg S."/>
            <person name="Cavicchioli R."/>
        </authorList>
    </citation>
    <scope>NUCLEOTIDE SEQUENCE [LARGE SCALE GENOMIC DNA]</scope>
    <source>
        <strain evidence="1 2">S14</strain>
    </source>
</reference>
<proteinExistence type="predicted"/>
<organism evidence="1 2">
    <name type="scientific">Photobacterium angustum (strain S14 / CCUG 15956)</name>
    <name type="common">Vibrio sp. (strain S14 / CCUG 15956)</name>
    <dbReference type="NCBI Taxonomy" id="314292"/>
    <lineage>
        <taxon>Bacteria</taxon>
        <taxon>Pseudomonadati</taxon>
        <taxon>Pseudomonadota</taxon>
        <taxon>Gammaproteobacteria</taxon>
        <taxon>Vibrionales</taxon>
        <taxon>Vibrionaceae</taxon>
        <taxon>Photobacterium</taxon>
    </lineage>
</organism>
<protein>
    <submittedName>
        <fullName evidence="1">Uncharacterized protein</fullName>
    </submittedName>
</protein>
<dbReference type="HOGENOM" id="CLU_3404779_0_0_6"/>
<evidence type="ECO:0000313" key="2">
    <source>
        <dbReference type="Proteomes" id="UP000001603"/>
    </source>
</evidence>
<accession>Q1ZK47</accession>
<sequence length="30" mass="3622">MSRSLGRKRFWFQQNRPVNTINTQTKEAVK</sequence>
<dbReference type="Proteomes" id="UP000001603">
    <property type="component" value="Unassembled WGS sequence"/>
</dbReference>
<comment type="caution">
    <text evidence="1">The sequence shown here is derived from an EMBL/GenBank/DDBJ whole genome shotgun (WGS) entry which is preliminary data.</text>
</comment>
<dbReference type="AlphaFoldDB" id="Q1ZK47"/>